<dbReference type="Pfam" id="PF06904">
    <property type="entry name" value="Extensin-like_C"/>
    <property type="match status" value="1"/>
</dbReference>
<reference evidence="2 3" key="1">
    <citation type="submission" date="2017-08" db="EMBL/GenBank/DDBJ databases">
        <authorList>
            <person name="de Groot N.N."/>
        </authorList>
    </citation>
    <scope>NUCLEOTIDE SEQUENCE [LARGE SCALE GENOMIC DNA]</scope>
    <source>
        <strain evidence="2 3">JC85</strain>
    </source>
</reference>
<evidence type="ECO:0000313" key="2">
    <source>
        <dbReference type="EMBL" id="SOC39826.1"/>
    </source>
</evidence>
<dbReference type="RefSeq" id="WP_097139170.1">
    <property type="nucleotide sequence ID" value="NZ_OBQD01000006.1"/>
</dbReference>
<organism evidence="2 3">
    <name type="scientific">Rhizobium subbaraonis</name>
    <dbReference type="NCBI Taxonomy" id="908946"/>
    <lineage>
        <taxon>Bacteria</taxon>
        <taxon>Pseudomonadati</taxon>
        <taxon>Pseudomonadota</taxon>
        <taxon>Alphaproteobacteria</taxon>
        <taxon>Hyphomicrobiales</taxon>
        <taxon>Rhizobiaceae</taxon>
        <taxon>Rhizobium/Agrobacterium group</taxon>
        <taxon>Rhizobium</taxon>
    </lineage>
</organism>
<evidence type="ECO:0000259" key="1">
    <source>
        <dbReference type="Pfam" id="PF06904"/>
    </source>
</evidence>
<accession>A0A285UGW1</accession>
<dbReference type="Proteomes" id="UP000219167">
    <property type="component" value="Unassembled WGS sequence"/>
</dbReference>
<dbReference type="AlphaFoldDB" id="A0A285UGW1"/>
<protein>
    <submittedName>
        <fullName evidence="2">Extensin-like protein</fullName>
    </submittedName>
</protein>
<sequence>MALTRVDRISGLPLYYDRFNGSSYGRTAVPMRPYIDADFLAQCTACFDDLKAVLAAGEFDIAQVWSGGVGREGSGASYHYRNRAFDLDALIFADGTRWVAKTFPERPFLYLAIEAVLRLHFGTVLNHDYNRAHEDHLHFDNGSAPRFKRDARSHVIFVQYALTKLFNQSVGDAGADGVFGPETEQALNRVRRQLGIGSLSEKENWFAFLRTVAKAALASERGIVHAPELVS</sequence>
<evidence type="ECO:0000313" key="3">
    <source>
        <dbReference type="Proteomes" id="UP000219167"/>
    </source>
</evidence>
<feature type="domain" description="Extensin-like C-terminal" evidence="1">
    <location>
        <begin position="70"/>
        <end position="141"/>
    </location>
</feature>
<dbReference type="OrthoDB" id="9809788at2"/>
<name>A0A285UGW1_9HYPH</name>
<keyword evidence="3" id="KW-1185">Reference proteome</keyword>
<dbReference type="EMBL" id="OBQD01000006">
    <property type="protein sequence ID" value="SOC39826.1"/>
    <property type="molecule type" value="Genomic_DNA"/>
</dbReference>
<gene>
    <name evidence="2" type="ORF">SAMN05892877_106212</name>
</gene>
<proteinExistence type="predicted"/>
<dbReference type="InterPro" id="IPR009683">
    <property type="entry name" value="Extensin-like_C"/>
</dbReference>